<name>A0A914E760_9BILA</name>
<reference evidence="2" key="1">
    <citation type="submission" date="2022-11" db="UniProtKB">
        <authorList>
            <consortium name="WormBaseParasite"/>
        </authorList>
    </citation>
    <scope>IDENTIFICATION</scope>
</reference>
<proteinExistence type="predicted"/>
<accession>A0A914E760</accession>
<dbReference type="Proteomes" id="UP000887540">
    <property type="component" value="Unplaced"/>
</dbReference>
<evidence type="ECO:0000313" key="1">
    <source>
        <dbReference type="Proteomes" id="UP000887540"/>
    </source>
</evidence>
<keyword evidence="1" id="KW-1185">Reference proteome</keyword>
<organism evidence="1 2">
    <name type="scientific">Acrobeloides nanus</name>
    <dbReference type="NCBI Taxonomy" id="290746"/>
    <lineage>
        <taxon>Eukaryota</taxon>
        <taxon>Metazoa</taxon>
        <taxon>Ecdysozoa</taxon>
        <taxon>Nematoda</taxon>
        <taxon>Chromadorea</taxon>
        <taxon>Rhabditida</taxon>
        <taxon>Tylenchina</taxon>
        <taxon>Cephalobomorpha</taxon>
        <taxon>Cephaloboidea</taxon>
        <taxon>Cephalobidae</taxon>
        <taxon>Acrobeloides</taxon>
    </lineage>
</organism>
<evidence type="ECO:0000313" key="2">
    <source>
        <dbReference type="WBParaSite" id="ACRNAN_scaffold6163.g21398.t1"/>
    </source>
</evidence>
<dbReference type="WBParaSite" id="ACRNAN_scaffold6163.g21398.t1">
    <property type="protein sequence ID" value="ACRNAN_scaffold6163.g21398.t1"/>
    <property type="gene ID" value="ACRNAN_scaffold6163.g21398"/>
</dbReference>
<protein>
    <submittedName>
        <fullName evidence="2">Uncharacterized protein</fullName>
    </submittedName>
</protein>
<sequence>MTHEEQFGTSNEAELISFMSQERFRSIGESPTIRACFEPTNLMADGYLTRNNYWSSRYIRLDVYNVVHVFPLCMGIPYQYWELLSSQT</sequence>
<dbReference type="AlphaFoldDB" id="A0A914E760"/>